<dbReference type="InterPro" id="IPR028055">
    <property type="entry name" value="YidC/Oxa/ALB_C"/>
</dbReference>
<sequence>MDRRTSLALVLALTIFVLFTAMQQKYAPKPKPRMKPGSAVATSPLTPGATTGADSGAAATAAPVAPSTTASGAPAPVAVAEQTSVIETDLYRATFTNRGARLLSFELKRYAAEHGRSNYAEFPSRRPKRGTEVPEGDRVTLGGEPTFGIDLGSGAAARSLENVTYEVAESTDAAGAIRALTYVTRDSSGFTFRQTWRVRPDSYLIDLEVETQNVPNAWRVADYSMTFRSWPLLTEANPANDLRSLRGVSLVGKDLHRDGAAGLVGKSAKQHDGVAHWAGVQSHYFMAVVATLAGDGRAAIVTGQNRTLTEAQLAHLPKGTKPEQPFASGTLVMPLPSSGSGVQRFMTYLGPADYFALAKEGGTVQLERAVDMGWNWIVPVSKLLLRLLKWVDSLVHNFGWTILILATLVRVALHPLNMSSMKSMRAMSRLQPEIERMREKYKNDPAALNTAMMALYKDNNVNPAGGCLPMIMQMPLFFAMYAVIFNAIDLRQAPFLGWIHDLSAPDKLFAIGGFDVRLLPVIMAATGFLSQLFTPTDPRQAPTMYMMNFVMLFIFYPMPSGLVIYWTVMNLLTALQQWLALRGDNTPVVVASVPSKGKKRS</sequence>
<comment type="subunit">
    <text evidence="13">Interacts with the Sec translocase complex via SecD. Specifically interacts with transmembrane segments of nascent integral membrane proteins during membrane integration.</text>
</comment>
<evidence type="ECO:0000256" key="3">
    <source>
        <dbReference type="ARBA" id="ARBA00015325"/>
    </source>
</evidence>
<keyword evidence="10 13" id="KW-0143">Chaperone</keyword>
<dbReference type="HAMAP" id="MF_01810">
    <property type="entry name" value="YidC_type1"/>
    <property type="match status" value="1"/>
</dbReference>
<dbReference type="InterPro" id="IPR028053">
    <property type="entry name" value="Membr_insert_YidC_N"/>
</dbReference>
<feature type="region of interest" description="Disordered" evidence="14">
    <location>
        <begin position="27"/>
        <end position="75"/>
    </location>
</feature>
<evidence type="ECO:0000256" key="1">
    <source>
        <dbReference type="ARBA" id="ARBA00004429"/>
    </source>
</evidence>
<feature type="transmembrane region" description="Helical" evidence="13">
    <location>
        <begin position="394"/>
        <end position="413"/>
    </location>
</feature>
<dbReference type="InterPro" id="IPR047196">
    <property type="entry name" value="YidC_ALB_C"/>
</dbReference>
<dbReference type="PRINTS" id="PR00701">
    <property type="entry name" value="60KDINNERMP"/>
</dbReference>
<keyword evidence="6 13" id="KW-0812">Transmembrane</keyword>
<dbReference type="EMBL" id="JACRIW010000081">
    <property type="protein sequence ID" value="MBI5170114.1"/>
    <property type="molecule type" value="Genomic_DNA"/>
</dbReference>
<keyword evidence="4 13" id="KW-0813">Transport</keyword>
<evidence type="ECO:0000256" key="8">
    <source>
        <dbReference type="ARBA" id="ARBA00022989"/>
    </source>
</evidence>
<evidence type="ECO:0000256" key="2">
    <source>
        <dbReference type="ARBA" id="ARBA00010527"/>
    </source>
</evidence>
<dbReference type="CDD" id="cd20070">
    <property type="entry name" value="5TM_YidC_Alb3"/>
    <property type="match status" value="1"/>
</dbReference>
<name>A0A933WB97_UNCEI</name>
<evidence type="ECO:0000256" key="5">
    <source>
        <dbReference type="ARBA" id="ARBA00022475"/>
    </source>
</evidence>
<dbReference type="GO" id="GO:0051205">
    <property type="term" value="P:protein insertion into membrane"/>
    <property type="evidence" value="ECO:0007669"/>
    <property type="project" value="TreeGrafter"/>
</dbReference>
<evidence type="ECO:0000256" key="13">
    <source>
        <dbReference type="HAMAP-Rule" id="MF_01810"/>
    </source>
</evidence>
<dbReference type="InterPro" id="IPR038221">
    <property type="entry name" value="YidC_periplasmic_sf"/>
</dbReference>
<comment type="function">
    <text evidence="13">Required for the insertion and/or proper folding and/or complex formation of integral membrane proteins into the membrane. Involved in integration of membrane proteins that insert both dependently and independently of the Sec translocase complex, as well as at least some lipoproteins. Aids folding of multispanning membrane proteins.</text>
</comment>
<feature type="transmembrane region" description="Helical" evidence="13">
    <location>
        <begin position="508"/>
        <end position="533"/>
    </location>
</feature>
<evidence type="ECO:0000256" key="4">
    <source>
        <dbReference type="ARBA" id="ARBA00022448"/>
    </source>
</evidence>
<comment type="caution">
    <text evidence="17">The sequence shown here is derived from an EMBL/GenBank/DDBJ whole genome shotgun (WGS) entry which is preliminary data.</text>
</comment>
<proteinExistence type="inferred from homology"/>
<dbReference type="CDD" id="cd19961">
    <property type="entry name" value="EcYidC-like_peri"/>
    <property type="match status" value="1"/>
</dbReference>
<feature type="compositionally biased region" description="Low complexity" evidence="14">
    <location>
        <begin position="46"/>
        <end position="75"/>
    </location>
</feature>
<feature type="transmembrane region" description="Helical" evidence="13">
    <location>
        <begin position="467"/>
        <end position="488"/>
    </location>
</feature>
<keyword evidence="7 13" id="KW-0653">Protein transport</keyword>
<feature type="transmembrane region" description="Helical" evidence="13">
    <location>
        <begin position="545"/>
        <end position="568"/>
    </location>
</feature>
<evidence type="ECO:0000256" key="9">
    <source>
        <dbReference type="ARBA" id="ARBA00023136"/>
    </source>
</evidence>
<dbReference type="GO" id="GO:0032977">
    <property type="term" value="F:membrane insertase activity"/>
    <property type="evidence" value="ECO:0007669"/>
    <property type="project" value="InterPro"/>
</dbReference>
<dbReference type="PANTHER" id="PTHR12428">
    <property type="entry name" value="OXA1"/>
    <property type="match status" value="1"/>
</dbReference>
<reference evidence="17" key="1">
    <citation type="submission" date="2020-07" db="EMBL/GenBank/DDBJ databases">
        <title>Huge and variable diversity of episymbiotic CPR bacteria and DPANN archaea in groundwater ecosystems.</title>
        <authorList>
            <person name="He C.Y."/>
            <person name="Keren R."/>
            <person name="Whittaker M."/>
            <person name="Farag I.F."/>
            <person name="Doudna J."/>
            <person name="Cate J.H.D."/>
            <person name="Banfield J.F."/>
        </authorList>
    </citation>
    <scope>NUCLEOTIDE SEQUENCE</scope>
    <source>
        <strain evidence="17">NC_groundwater_1813_Pr3_B-0.1um_71_17</strain>
    </source>
</reference>
<gene>
    <name evidence="13 17" type="primary">yidC</name>
    <name evidence="17" type="ORF">HZA61_11540</name>
</gene>
<keyword evidence="8 13" id="KW-1133">Transmembrane helix</keyword>
<evidence type="ECO:0000259" key="15">
    <source>
        <dbReference type="Pfam" id="PF02096"/>
    </source>
</evidence>
<dbReference type="NCBIfam" id="TIGR03592">
    <property type="entry name" value="yidC_oxa1_cterm"/>
    <property type="match status" value="1"/>
</dbReference>
<dbReference type="NCBIfam" id="TIGR03593">
    <property type="entry name" value="yidC_nterm"/>
    <property type="match status" value="1"/>
</dbReference>
<dbReference type="Proteomes" id="UP000696931">
    <property type="component" value="Unassembled WGS sequence"/>
</dbReference>
<evidence type="ECO:0000256" key="7">
    <source>
        <dbReference type="ARBA" id="ARBA00022927"/>
    </source>
</evidence>
<dbReference type="Pfam" id="PF02096">
    <property type="entry name" value="60KD_IMP"/>
    <property type="match status" value="1"/>
</dbReference>
<evidence type="ECO:0000256" key="12">
    <source>
        <dbReference type="ARBA" id="ARBA00033342"/>
    </source>
</evidence>
<evidence type="ECO:0000313" key="17">
    <source>
        <dbReference type="EMBL" id="MBI5170114.1"/>
    </source>
</evidence>
<evidence type="ECO:0000256" key="11">
    <source>
        <dbReference type="ARBA" id="ARBA00033245"/>
    </source>
</evidence>
<organism evidence="17 18">
    <name type="scientific">Eiseniibacteriota bacterium</name>
    <dbReference type="NCBI Taxonomy" id="2212470"/>
    <lineage>
        <taxon>Bacteria</taxon>
        <taxon>Candidatus Eiseniibacteriota</taxon>
    </lineage>
</organism>
<keyword evidence="5 13" id="KW-1003">Cell membrane</keyword>
<dbReference type="GO" id="GO:0005886">
    <property type="term" value="C:plasma membrane"/>
    <property type="evidence" value="ECO:0007669"/>
    <property type="project" value="UniProtKB-SubCell"/>
</dbReference>
<dbReference type="GO" id="GO:0015031">
    <property type="term" value="P:protein transport"/>
    <property type="evidence" value="ECO:0007669"/>
    <property type="project" value="UniProtKB-KW"/>
</dbReference>
<evidence type="ECO:0000256" key="6">
    <source>
        <dbReference type="ARBA" id="ARBA00022692"/>
    </source>
</evidence>
<comment type="subcellular location">
    <subcellularLocation>
        <location evidence="1">Cell inner membrane</location>
        <topology evidence="1">Multi-pass membrane protein</topology>
    </subcellularLocation>
    <subcellularLocation>
        <location evidence="13">Cell membrane</location>
        <topology evidence="13">Multi-pass membrane protein</topology>
    </subcellularLocation>
</comment>
<evidence type="ECO:0000313" key="18">
    <source>
        <dbReference type="Proteomes" id="UP000696931"/>
    </source>
</evidence>
<evidence type="ECO:0000256" key="10">
    <source>
        <dbReference type="ARBA" id="ARBA00023186"/>
    </source>
</evidence>
<dbReference type="PANTHER" id="PTHR12428:SF65">
    <property type="entry name" value="CYTOCHROME C OXIDASE ASSEMBLY PROTEIN COX18, MITOCHONDRIAL"/>
    <property type="match status" value="1"/>
</dbReference>
<evidence type="ECO:0000256" key="14">
    <source>
        <dbReference type="SAM" id="MobiDB-lite"/>
    </source>
</evidence>
<feature type="region of interest" description="Disordered" evidence="14">
    <location>
        <begin position="120"/>
        <end position="145"/>
    </location>
</feature>
<dbReference type="PRINTS" id="PR01900">
    <property type="entry name" value="YIDCPROTEIN"/>
</dbReference>
<dbReference type="InterPro" id="IPR001708">
    <property type="entry name" value="YidC/ALB3/OXA1/COX18"/>
</dbReference>
<accession>A0A933WB97</accession>
<dbReference type="AlphaFoldDB" id="A0A933WB97"/>
<keyword evidence="9 13" id="KW-0472">Membrane</keyword>
<evidence type="ECO:0000259" key="16">
    <source>
        <dbReference type="Pfam" id="PF14849"/>
    </source>
</evidence>
<protein>
    <recommendedName>
        <fullName evidence="3 13">Membrane protein insertase YidC</fullName>
    </recommendedName>
    <alternativeName>
        <fullName evidence="12 13">Foldase YidC</fullName>
    </alternativeName>
    <alternativeName>
        <fullName evidence="13">Membrane protein YidC</fullName>
    </alternativeName>
    <alternativeName>
        <fullName evidence="11 13">membrane integrase YidC</fullName>
    </alternativeName>
</protein>
<dbReference type="Pfam" id="PF14849">
    <property type="entry name" value="YidC_periplas"/>
    <property type="match status" value="1"/>
</dbReference>
<comment type="similarity">
    <text evidence="2 13">Belongs to the OXA1/ALB3/YidC family. Type 1 subfamily.</text>
</comment>
<feature type="compositionally biased region" description="Basic and acidic residues" evidence="14">
    <location>
        <begin position="129"/>
        <end position="138"/>
    </location>
</feature>
<feature type="domain" description="Membrane insertase YidC N-terminal" evidence="16">
    <location>
        <begin position="85"/>
        <end position="377"/>
    </location>
</feature>
<dbReference type="InterPro" id="IPR019998">
    <property type="entry name" value="Membr_insert_YidC"/>
</dbReference>
<feature type="domain" description="Membrane insertase YidC/Oxa/ALB C-terminal" evidence="15">
    <location>
        <begin position="398"/>
        <end position="580"/>
    </location>
</feature>
<dbReference type="Gene3D" id="2.70.98.90">
    <property type="match status" value="1"/>
</dbReference>